<name>A0A167PY51_PENCH</name>
<dbReference type="AlphaFoldDB" id="A0A167PY51"/>
<feature type="transmembrane region" description="Helical" evidence="7">
    <location>
        <begin position="14"/>
        <end position="35"/>
    </location>
</feature>
<evidence type="ECO:0000256" key="6">
    <source>
        <dbReference type="SAM" id="MobiDB-lite"/>
    </source>
</evidence>
<proteinExistence type="inferred from homology"/>
<dbReference type="Proteomes" id="UP000076449">
    <property type="component" value="Chromosome IV"/>
</dbReference>
<comment type="similarity">
    <text evidence="5">Belongs to the SAT4 family.</text>
</comment>
<evidence type="ECO:0000256" key="2">
    <source>
        <dbReference type="ARBA" id="ARBA00022692"/>
    </source>
</evidence>
<evidence type="ECO:0000256" key="5">
    <source>
        <dbReference type="ARBA" id="ARBA00038359"/>
    </source>
</evidence>
<dbReference type="InterPro" id="IPR052337">
    <property type="entry name" value="SAT4-like"/>
</dbReference>
<feature type="transmembrane region" description="Helical" evidence="7">
    <location>
        <begin position="92"/>
        <end position="114"/>
    </location>
</feature>
<feature type="domain" description="Rhodopsin" evidence="8">
    <location>
        <begin position="31"/>
        <end position="266"/>
    </location>
</feature>
<sequence>MSENIPGSSRALEIQVPCVVFLVTTPALVAIRLWSRVRSKSGLGWDDWTILASSIFAVIVMAFMLGACAYGFGQHIANLTAPNKLMTLKLFFVSQAFYKLTMNMTKMSILLLYLRIFIQRWFRITCYALLVIIAFYMVAAFFASIFQCTPVARAWNKTIPGSCINITTNWYANAGFSIATDIIILTLPMYPLYKSKIVLKRKIALMGVFALGAFVAVTSILRMRTLDFSSTSPDTTYDIASSVWTMMEENVAITCACLPMMWMPLARLFPSFFSVDHSTDSYGSSATRNSGRRFTSQPRSDWNPVHTQPRSDWNPVHTQPRSDWNPVHTQPDTKPSISMSQISNSQTRPLEDITSQIHPSSQGGEAQYQNATGITKITEYHVSYSKRKIAVEANRSLGSR</sequence>
<evidence type="ECO:0000256" key="7">
    <source>
        <dbReference type="SAM" id="Phobius"/>
    </source>
</evidence>
<gene>
    <name evidence="9" type="ORF">EN45_111130</name>
</gene>
<dbReference type="GO" id="GO:0016020">
    <property type="term" value="C:membrane"/>
    <property type="evidence" value="ECO:0007669"/>
    <property type="project" value="UniProtKB-SubCell"/>
</dbReference>
<dbReference type="Pfam" id="PF20684">
    <property type="entry name" value="Fung_rhodopsin"/>
    <property type="match status" value="1"/>
</dbReference>
<comment type="subcellular location">
    <subcellularLocation>
        <location evidence="1">Membrane</location>
        <topology evidence="1">Multi-pass membrane protein</topology>
    </subcellularLocation>
</comment>
<evidence type="ECO:0000259" key="8">
    <source>
        <dbReference type="Pfam" id="PF20684"/>
    </source>
</evidence>
<evidence type="ECO:0000313" key="9">
    <source>
        <dbReference type="EMBL" id="KZN83995.1"/>
    </source>
</evidence>
<feature type="region of interest" description="Disordered" evidence="6">
    <location>
        <begin position="281"/>
        <end position="349"/>
    </location>
</feature>
<evidence type="ECO:0000256" key="1">
    <source>
        <dbReference type="ARBA" id="ARBA00004141"/>
    </source>
</evidence>
<dbReference type="PANTHER" id="PTHR33048">
    <property type="entry name" value="PTH11-LIKE INTEGRAL MEMBRANE PROTEIN (AFU_ORTHOLOGUE AFUA_5G11245)"/>
    <property type="match status" value="1"/>
</dbReference>
<keyword evidence="4 7" id="KW-0472">Membrane</keyword>
<feature type="transmembrane region" description="Helical" evidence="7">
    <location>
        <begin position="203"/>
        <end position="221"/>
    </location>
</feature>
<accession>A0A167PY51</accession>
<feature type="transmembrane region" description="Helical" evidence="7">
    <location>
        <begin position="126"/>
        <end position="146"/>
    </location>
</feature>
<feature type="transmembrane region" description="Helical" evidence="7">
    <location>
        <begin position="170"/>
        <end position="191"/>
    </location>
</feature>
<keyword evidence="2 7" id="KW-0812">Transmembrane</keyword>
<keyword evidence="3 7" id="KW-1133">Transmembrane helix</keyword>
<dbReference type="PANTHER" id="PTHR33048:SF55">
    <property type="entry name" value="INTEGRAL MEMBRANE PROTEIN"/>
    <property type="match status" value="1"/>
</dbReference>
<evidence type="ECO:0000256" key="3">
    <source>
        <dbReference type="ARBA" id="ARBA00022989"/>
    </source>
</evidence>
<feature type="transmembrane region" description="Helical" evidence="7">
    <location>
        <begin position="47"/>
        <end position="72"/>
    </location>
</feature>
<evidence type="ECO:0000256" key="4">
    <source>
        <dbReference type="ARBA" id="ARBA00023136"/>
    </source>
</evidence>
<protein>
    <recommendedName>
        <fullName evidence="8">Rhodopsin domain-containing protein</fullName>
    </recommendedName>
</protein>
<dbReference type="EMBL" id="CM002801">
    <property type="protein sequence ID" value="KZN83995.1"/>
    <property type="molecule type" value="Genomic_DNA"/>
</dbReference>
<organism evidence="9">
    <name type="scientific">Penicillium chrysogenum</name>
    <name type="common">Penicillium notatum</name>
    <dbReference type="NCBI Taxonomy" id="5076"/>
    <lineage>
        <taxon>Eukaryota</taxon>
        <taxon>Fungi</taxon>
        <taxon>Dikarya</taxon>
        <taxon>Ascomycota</taxon>
        <taxon>Pezizomycotina</taxon>
        <taxon>Eurotiomycetes</taxon>
        <taxon>Eurotiomycetidae</taxon>
        <taxon>Eurotiales</taxon>
        <taxon>Aspergillaceae</taxon>
        <taxon>Penicillium</taxon>
        <taxon>Penicillium chrysogenum species complex</taxon>
    </lineage>
</organism>
<dbReference type="InterPro" id="IPR049326">
    <property type="entry name" value="Rhodopsin_dom_fungi"/>
</dbReference>
<reference evidence="9" key="1">
    <citation type="journal article" date="2014" name="Genome Announc.">
        <title>Complete sequencing and chromosome-scale genome assembly of the industrial progenitor strain P2niaD18 from the penicillin producer Penicillium chrysogenum.</title>
        <authorList>
            <person name="Specht T."/>
            <person name="Dahlmann T.A."/>
            <person name="Zadra I."/>
            <person name="Kurnsteiner H."/>
            <person name="Kuck U."/>
        </authorList>
    </citation>
    <scope>NUCLEOTIDE SEQUENCE [LARGE SCALE GENOMIC DNA]</scope>
    <source>
        <strain evidence="9">P2niaD18</strain>
    </source>
</reference>